<dbReference type="GO" id="GO:0004590">
    <property type="term" value="F:orotidine-5'-phosphate decarboxylase activity"/>
    <property type="evidence" value="ECO:0007669"/>
    <property type="project" value="UniProtKB-UniRule"/>
</dbReference>
<keyword evidence="4" id="KW-0665">Pyrimidine biosynthesis</keyword>
<evidence type="ECO:0000259" key="8">
    <source>
        <dbReference type="SMART" id="SM00934"/>
    </source>
</evidence>
<evidence type="ECO:0000256" key="1">
    <source>
        <dbReference type="ARBA" id="ARBA00004861"/>
    </source>
</evidence>
<dbReference type="PANTHER" id="PTHR43375">
    <property type="entry name" value="OROTIDINE 5'-PHOSPHATE DECARBOXYLASE"/>
    <property type="match status" value="1"/>
</dbReference>
<name>A0A9D2PVZ1_9MICO</name>
<dbReference type="GO" id="GO:0006207">
    <property type="term" value="P:'de novo' pyrimidine nucleobase biosynthetic process"/>
    <property type="evidence" value="ECO:0007669"/>
    <property type="project" value="InterPro"/>
</dbReference>
<comment type="catalytic activity">
    <reaction evidence="6">
        <text>orotidine 5'-phosphate + H(+) = UMP + CO2</text>
        <dbReference type="Rhea" id="RHEA:11596"/>
        <dbReference type="ChEBI" id="CHEBI:15378"/>
        <dbReference type="ChEBI" id="CHEBI:16526"/>
        <dbReference type="ChEBI" id="CHEBI:57538"/>
        <dbReference type="ChEBI" id="CHEBI:57865"/>
        <dbReference type="EC" id="4.1.1.23"/>
    </reaction>
</comment>
<dbReference type="Pfam" id="PF00215">
    <property type="entry name" value="OMPdecase"/>
    <property type="match status" value="1"/>
</dbReference>
<accession>A0A9D2PVZ1</accession>
<protein>
    <recommendedName>
        <fullName evidence="7">Orotidine-5'-phosphate decarboxylase</fullName>
        <ecNumber evidence="7">4.1.1.23</ecNumber>
    </recommendedName>
</protein>
<dbReference type="SMART" id="SM00934">
    <property type="entry name" value="OMPdecase"/>
    <property type="match status" value="1"/>
</dbReference>
<sequence>MSTPPVPFGRRLREEVAARGRLVAGVDPHAALLASWGLEDGPEGLRAFSRTVLEAVTGQVAAIKPQSAFFERHGSAGVAVLEELLAAARAAGVLTILDVKRGDIGSTMTAYAQAHLLPGAPLEADAITVSPYLGTGSLDPATELARQHGKGLFLLALTSNPDGPQVQHARTARDTPVALEIARHAERAGAAAPGEWSSIGLVVGATVGDAYRRLGLDAAAPSAPLLAPGVGAQGAGPAEITDVFGERAGQVLVSVSRGLLSAGPDLGALRERASELAAAHR</sequence>
<evidence type="ECO:0000313" key="9">
    <source>
        <dbReference type="EMBL" id="HJC68189.1"/>
    </source>
</evidence>
<dbReference type="CDD" id="cd04725">
    <property type="entry name" value="OMP_decarboxylase_like"/>
    <property type="match status" value="1"/>
</dbReference>
<comment type="caution">
    <text evidence="9">The sequence shown here is derived from an EMBL/GenBank/DDBJ whole genome shotgun (WGS) entry which is preliminary data.</text>
</comment>
<comment type="pathway">
    <text evidence="1">Pyrimidine metabolism; UMP biosynthesis via de novo pathway; UMP from orotate: step 2/2.</text>
</comment>
<dbReference type="InterPro" id="IPR011995">
    <property type="entry name" value="OMPdecase_type-2"/>
</dbReference>
<dbReference type="PROSITE" id="PS00156">
    <property type="entry name" value="OMPDECASE"/>
    <property type="match status" value="1"/>
</dbReference>
<dbReference type="GO" id="GO:0009220">
    <property type="term" value="P:pyrimidine ribonucleotide biosynthetic process"/>
    <property type="evidence" value="ECO:0007669"/>
    <property type="project" value="UniProtKB-UniRule"/>
</dbReference>
<evidence type="ECO:0000256" key="7">
    <source>
        <dbReference type="NCBIfam" id="TIGR02127"/>
    </source>
</evidence>
<evidence type="ECO:0000256" key="3">
    <source>
        <dbReference type="ARBA" id="ARBA00022793"/>
    </source>
</evidence>
<keyword evidence="5 9" id="KW-0456">Lyase</keyword>
<evidence type="ECO:0000256" key="4">
    <source>
        <dbReference type="ARBA" id="ARBA00022975"/>
    </source>
</evidence>
<gene>
    <name evidence="9" type="primary">pyrF</name>
    <name evidence="9" type="ORF">H9932_00730</name>
</gene>
<dbReference type="InterPro" id="IPR001754">
    <property type="entry name" value="OMPdeCOase_dom"/>
</dbReference>
<proteinExistence type="inferred from homology"/>
<dbReference type="AlphaFoldDB" id="A0A9D2PVZ1"/>
<dbReference type="NCBIfam" id="TIGR02127">
    <property type="entry name" value="pyrF_sub2"/>
    <property type="match status" value="1"/>
</dbReference>
<comment type="similarity">
    <text evidence="2">Belongs to the OMP decarboxylase family. Type 2 subfamily.</text>
</comment>
<dbReference type="EC" id="4.1.1.23" evidence="7"/>
<dbReference type="Gene3D" id="3.20.20.70">
    <property type="entry name" value="Aldolase class I"/>
    <property type="match status" value="1"/>
</dbReference>
<feature type="domain" description="Orotidine 5'-phosphate decarboxylase" evidence="8">
    <location>
        <begin position="21"/>
        <end position="272"/>
    </location>
</feature>
<dbReference type="PANTHER" id="PTHR43375:SF1">
    <property type="entry name" value="OROTIDINE 5'-PHOSPHATE DECARBOXYLASE"/>
    <property type="match status" value="1"/>
</dbReference>
<dbReference type="SUPFAM" id="SSF51366">
    <property type="entry name" value="Ribulose-phoshate binding barrel"/>
    <property type="match status" value="1"/>
</dbReference>
<dbReference type="InterPro" id="IPR018089">
    <property type="entry name" value="OMPdecase_AS"/>
</dbReference>
<reference evidence="9" key="1">
    <citation type="journal article" date="2021" name="PeerJ">
        <title>Extensive microbial diversity within the chicken gut microbiome revealed by metagenomics and culture.</title>
        <authorList>
            <person name="Gilroy R."/>
            <person name="Ravi A."/>
            <person name="Getino M."/>
            <person name="Pursley I."/>
            <person name="Horton D.L."/>
            <person name="Alikhan N.F."/>
            <person name="Baker D."/>
            <person name="Gharbi K."/>
            <person name="Hall N."/>
            <person name="Watson M."/>
            <person name="Adriaenssens E.M."/>
            <person name="Foster-Nyarko E."/>
            <person name="Jarju S."/>
            <person name="Secka A."/>
            <person name="Antonio M."/>
            <person name="Oren A."/>
            <person name="Chaudhuri R.R."/>
            <person name="La Ragione R."/>
            <person name="Hildebrand F."/>
            <person name="Pallen M.J."/>
        </authorList>
    </citation>
    <scope>NUCLEOTIDE SEQUENCE</scope>
    <source>
        <strain evidence="9">CHK130-7132</strain>
    </source>
</reference>
<keyword evidence="3" id="KW-0210">Decarboxylase</keyword>
<evidence type="ECO:0000313" key="10">
    <source>
        <dbReference type="Proteomes" id="UP000823854"/>
    </source>
</evidence>
<dbReference type="EMBL" id="DWWC01000015">
    <property type="protein sequence ID" value="HJC68189.1"/>
    <property type="molecule type" value="Genomic_DNA"/>
</dbReference>
<dbReference type="Proteomes" id="UP000823854">
    <property type="component" value="Unassembled WGS sequence"/>
</dbReference>
<organism evidence="9 10">
    <name type="scientific">Candidatus Brachybacterium intestinipullorum</name>
    <dbReference type="NCBI Taxonomy" id="2838512"/>
    <lineage>
        <taxon>Bacteria</taxon>
        <taxon>Bacillati</taxon>
        <taxon>Actinomycetota</taxon>
        <taxon>Actinomycetes</taxon>
        <taxon>Micrococcales</taxon>
        <taxon>Dermabacteraceae</taxon>
        <taxon>Brachybacterium</taxon>
    </lineage>
</organism>
<evidence type="ECO:0000256" key="6">
    <source>
        <dbReference type="ARBA" id="ARBA00049157"/>
    </source>
</evidence>
<dbReference type="InterPro" id="IPR011060">
    <property type="entry name" value="RibuloseP-bd_barrel"/>
</dbReference>
<reference evidence="9" key="2">
    <citation type="submission" date="2021-04" db="EMBL/GenBank/DDBJ databases">
        <authorList>
            <person name="Gilroy R."/>
        </authorList>
    </citation>
    <scope>NUCLEOTIDE SEQUENCE</scope>
    <source>
        <strain evidence="9">CHK130-7132</strain>
    </source>
</reference>
<evidence type="ECO:0000256" key="2">
    <source>
        <dbReference type="ARBA" id="ARBA00008847"/>
    </source>
</evidence>
<evidence type="ECO:0000256" key="5">
    <source>
        <dbReference type="ARBA" id="ARBA00023239"/>
    </source>
</evidence>
<dbReference type="InterPro" id="IPR013785">
    <property type="entry name" value="Aldolase_TIM"/>
</dbReference>